<evidence type="ECO:0000313" key="3">
    <source>
        <dbReference type="Proteomes" id="UP001372338"/>
    </source>
</evidence>
<organism evidence="2 3">
    <name type="scientific">Crotalaria pallida</name>
    <name type="common">Smooth rattlebox</name>
    <name type="synonym">Crotalaria striata</name>
    <dbReference type="NCBI Taxonomy" id="3830"/>
    <lineage>
        <taxon>Eukaryota</taxon>
        <taxon>Viridiplantae</taxon>
        <taxon>Streptophyta</taxon>
        <taxon>Embryophyta</taxon>
        <taxon>Tracheophyta</taxon>
        <taxon>Spermatophyta</taxon>
        <taxon>Magnoliopsida</taxon>
        <taxon>eudicotyledons</taxon>
        <taxon>Gunneridae</taxon>
        <taxon>Pentapetalae</taxon>
        <taxon>rosids</taxon>
        <taxon>fabids</taxon>
        <taxon>Fabales</taxon>
        <taxon>Fabaceae</taxon>
        <taxon>Papilionoideae</taxon>
        <taxon>50 kb inversion clade</taxon>
        <taxon>genistoids sensu lato</taxon>
        <taxon>core genistoids</taxon>
        <taxon>Crotalarieae</taxon>
        <taxon>Crotalaria</taxon>
    </lineage>
</organism>
<dbReference type="PANTHER" id="PTHR48222">
    <property type="entry name" value="PROTEINASE INHIBITOR, PROPEPTIDE"/>
    <property type="match status" value="1"/>
</dbReference>
<dbReference type="PANTHER" id="PTHR48222:SF4">
    <property type="entry name" value="PROTEINASE INHIBITOR, PROPEPTIDE"/>
    <property type="match status" value="1"/>
</dbReference>
<dbReference type="Pfam" id="PF05922">
    <property type="entry name" value="Inhibitor_I9"/>
    <property type="match status" value="1"/>
</dbReference>
<gene>
    <name evidence="2" type="ORF">RIF29_18436</name>
</gene>
<reference evidence="2 3" key="1">
    <citation type="submission" date="2024-01" db="EMBL/GenBank/DDBJ databases">
        <title>The genomes of 5 underutilized Papilionoideae crops provide insights into root nodulation and disease resistanc.</title>
        <authorList>
            <person name="Yuan L."/>
        </authorList>
    </citation>
    <scope>NUCLEOTIDE SEQUENCE [LARGE SCALE GENOMIC DNA]</scope>
    <source>
        <strain evidence="2">ZHUSHIDOU_FW_LH</strain>
        <tissue evidence="2">Leaf</tissue>
    </source>
</reference>
<feature type="domain" description="Inhibitor I9" evidence="1">
    <location>
        <begin position="61"/>
        <end position="137"/>
    </location>
</feature>
<evidence type="ECO:0000313" key="2">
    <source>
        <dbReference type="EMBL" id="KAK7277285.1"/>
    </source>
</evidence>
<proteinExistence type="predicted"/>
<comment type="caution">
    <text evidence="2">The sequence shown here is derived from an EMBL/GenBank/DDBJ whole genome shotgun (WGS) entry which is preliminary data.</text>
</comment>
<evidence type="ECO:0000259" key="1">
    <source>
        <dbReference type="Pfam" id="PF05922"/>
    </source>
</evidence>
<dbReference type="InterPro" id="IPR037045">
    <property type="entry name" value="S8pro/Inhibitor_I9_sf"/>
</dbReference>
<accession>A0AAN9IHC9</accession>
<dbReference type="Proteomes" id="UP001372338">
    <property type="component" value="Unassembled WGS sequence"/>
</dbReference>
<dbReference type="Gene3D" id="3.30.70.80">
    <property type="entry name" value="Peptidase S8 propeptide/proteinase inhibitor I9"/>
    <property type="match status" value="1"/>
</dbReference>
<protein>
    <recommendedName>
        <fullName evidence="1">Inhibitor I9 domain-containing protein</fullName>
    </recommendedName>
</protein>
<dbReference type="InterPro" id="IPR010259">
    <property type="entry name" value="S8pro/Inhibitor_I9"/>
</dbReference>
<keyword evidence="3" id="KW-1185">Reference proteome</keyword>
<sequence length="147" mass="15882">MATHLNLKPPRHSQLLFLVFFFFFFFVALLPLISSATMSDSAAKPLDSSVPSSASSTPAVHIVYTERPEGEEDPEAYHIRTLSAVLGSEEAAKEALLYSYKNAASGFSAKLTPEQVAEISKQPGVLQVVPSRTLQLHAGGTGLHKLQ</sequence>
<dbReference type="AlphaFoldDB" id="A0AAN9IHC9"/>
<name>A0AAN9IHC9_CROPI</name>
<dbReference type="EMBL" id="JAYWIO010000003">
    <property type="protein sequence ID" value="KAK7277285.1"/>
    <property type="molecule type" value="Genomic_DNA"/>
</dbReference>